<name>A0A383A160_9ZZZZ</name>
<dbReference type="AlphaFoldDB" id="A0A383A160"/>
<dbReference type="EMBL" id="UINC01187775">
    <property type="protein sequence ID" value="SVE00678.1"/>
    <property type="molecule type" value="Genomic_DNA"/>
</dbReference>
<proteinExistence type="predicted"/>
<sequence>MAVVLQTLVDSDFEHVVKITTSSTNSAASIVDASGLAGADTNPRLSLVAARWSVEATTDILWNADANIIALSLNGSGAYGGSDGMPSIANNAGTGIDGDVLVTNGASDGYAVLKFRKVSGYDNIT</sequence>
<accession>A0A383A160</accession>
<reference evidence="1" key="1">
    <citation type="submission" date="2018-05" db="EMBL/GenBank/DDBJ databases">
        <authorList>
            <person name="Lanie J.A."/>
            <person name="Ng W.-L."/>
            <person name="Kazmierczak K.M."/>
            <person name="Andrzejewski T.M."/>
            <person name="Davidsen T.M."/>
            <person name="Wayne K.J."/>
            <person name="Tettelin H."/>
            <person name="Glass J.I."/>
            <person name="Rusch D."/>
            <person name="Podicherti R."/>
            <person name="Tsui H.-C.T."/>
            <person name="Winkler M.E."/>
        </authorList>
    </citation>
    <scope>NUCLEOTIDE SEQUENCE</scope>
</reference>
<organism evidence="1">
    <name type="scientific">marine metagenome</name>
    <dbReference type="NCBI Taxonomy" id="408172"/>
    <lineage>
        <taxon>unclassified sequences</taxon>
        <taxon>metagenomes</taxon>
        <taxon>ecological metagenomes</taxon>
    </lineage>
</organism>
<evidence type="ECO:0000313" key="1">
    <source>
        <dbReference type="EMBL" id="SVE00678.1"/>
    </source>
</evidence>
<gene>
    <name evidence="1" type="ORF">METZ01_LOCUS453532</name>
</gene>
<protein>
    <submittedName>
        <fullName evidence="1">Uncharacterized protein</fullName>
    </submittedName>
</protein>